<dbReference type="Proteomes" id="UP000034324">
    <property type="component" value="Unassembled WGS sequence"/>
</dbReference>
<dbReference type="PANTHER" id="PTHR43443">
    <property type="entry name" value="3-HEXULOSE-6-PHOSPHATE ISOMERASE"/>
    <property type="match status" value="1"/>
</dbReference>
<evidence type="ECO:0000313" key="2">
    <source>
        <dbReference type="Proteomes" id="UP000034324"/>
    </source>
</evidence>
<dbReference type="Gene3D" id="3.40.50.10490">
    <property type="entry name" value="Glucose-6-phosphate isomerase like protein, domain 1"/>
    <property type="match status" value="1"/>
</dbReference>
<comment type="caution">
    <text evidence="1">The sequence shown here is derived from an EMBL/GenBank/DDBJ whole genome shotgun (WGS) entry which is preliminary data.</text>
</comment>
<organism evidence="1 2">
    <name type="scientific">Candidatus Daviesbacteria bacterium GW2011_GWF2_38_6</name>
    <dbReference type="NCBI Taxonomy" id="1618432"/>
    <lineage>
        <taxon>Bacteria</taxon>
        <taxon>Candidatus Daviesiibacteriota</taxon>
    </lineage>
</organism>
<proteinExistence type="predicted"/>
<dbReference type="PANTHER" id="PTHR43443:SF1">
    <property type="entry name" value="3-HEXULOSE-6-PHOSPHATE ISOMERASE"/>
    <property type="match status" value="1"/>
</dbReference>
<dbReference type="GO" id="GO:0097367">
    <property type="term" value="F:carbohydrate derivative binding"/>
    <property type="evidence" value="ECO:0007669"/>
    <property type="project" value="InterPro"/>
</dbReference>
<dbReference type="GO" id="GO:0016853">
    <property type="term" value="F:isomerase activity"/>
    <property type="evidence" value="ECO:0007669"/>
    <property type="project" value="InterPro"/>
</dbReference>
<evidence type="ECO:0000313" key="1">
    <source>
        <dbReference type="EMBL" id="KKQ76363.1"/>
    </source>
</evidence>
<dbReference type="EMBL" id="LBVC01000075">
    <property type="protein sequence ID" value="KKQ76363.1"/>
    <property type="molecule type" value="Genomic_DNA"/>
</dbReference>
<accession>A0A0G0K9N0</accession>
<sequence length="88" mass="10080">MLIGKRHNVKICAITSRPASRIGKLAHLIVNLKAPTKIDKDSKIKSIQPMTTLNEQCLMIFFDCLVLELMRELNETSQSMWSRHSNLE</sequence>
<reference evidence="1 2" key="1">
    <citation type="journal article" date="2015" name="Nature">
        <title>rRNA introns, odd ribosomes, and small enigmatic genomes across a large radiation of phyla.</title>
        <authorList>
            <person name="Brown C.T."/>
            <person name="Hug L.A."/>
            <person name="Thomas B.C."/>
            <person name="Sharon I."/>
            <person name="Castelle C.J."/>
            <person name="Singh A."/>
            <person name="Wilkins M.J."/>
            <person name="Williams K.H."/>
            <person name="Banfield J.F."/>
        </authorList>
    </citation>
    <scope>NUCLEOTIDE SEQUENCE [LARGE SCALE GENOMIC DNA]</scope>
</reference>
<gene>
    <name evidence="1" type="ORF">US99_C0075G0009</name>
</gene>
<dbReference type="InterPro" id="IPR017552">
    <property type="entry name" value="PHI/rmpB"/>
</dbReference>
<protein>
    <submittedName>
        <fullName evidence="1">Uncharacterized protein</fullName>
    </submittedName>
</protein>
<name>A0A0G0K9N0_9BACT</name>
<dbReference type="InterPro" id="IPR046348">
    <property type="entry name" value="SIS_dom_sf"/>
</dbReference>
<dbReference type="SUPFAM" id="SSF53697">
    <property type="entry name" value="SIS domain"/>
    <property type="match status" value="1"/>
</dbReference>
<dbReference type="AlphaFoldDB" id="A0A0G0K9N0"/>
<dbReference type="GO" id="GO:1901135">
    <property type="term" value="P:carbohydrate derivative metabolic process"/>
    <property type="evidence" value="ECO:0007669"/>
    <property type="project" value="InterPro"/>
</dbReference>